<dbReference type="GO" id="GO:0005856">
    <property type="term" value="C:cytoskeleton"/>
    <property type="evidence" value="ECO:0007669"/>
    <property type="project" value="TreeGrafter"/>
</dbReference>
<gene>
    <name evidence="4" type="ORF">PTE30175_00272</name>
</gene>
<reference evidence="4 5" key="1">
    <citation type="submission" date="2019-08" db="EMBL/GenBank/DDBJ databases">
        <authorList>
            <person name="Peeters C."/>
        </authorList>
    </citation>
    <scope>NUCLEOTIDE SEQUENCE [LARGE SCALE GENOMIC DNA]</scope>
    <source>
        <strain evidence="4 5">LMG 30175</strain>
    </source>
</reference>
<feature type="domain" description="Class II aldolase/adducin N-terminal" evidence="3">
    <location>
        <begin position="17"/>
        <end position="109"/>
    </location>
</feature>
<dbReference type="Gene3D" id="3.40.225.10">
    <property type="entry name" value="Class II aldolase/adducin N-terminal domain"/>
    <property type="match status" value="1"/>
</dbReference>
<name>A0A5E4RME9_9BURK</name>
<proteinExistence type="inferred from homology"/>
<accession>A0A5E4RME9</accession>
<protein>
    <submittedName>
        <fullName evidence="4">Aldolase</fullName>
    </submittedName>
</protein>
<dbReference type="Proteomes" id="UP000414233">
    <property type="component" value="Unassembled WGS sequence"/>
</dbReference>
<feature type="region of interest" description="Disordered" evidence="2">
    <location>
        <begin position="105"/>
        <end position="129"/>
    </location>
</feature>
<sequence length="129" mass="14298">MNASAVLYCPLHIPKTWGEVTASDILRLDAQGRVIDGDWNITPTINLHIDVHAERHDVRVVIHNHPEWGAVWAAAGRFPPVYDQTSALVDTDPVRYDEYRGTVDDEALGAQRSTHRRARLPVPVGSDGA</sequence>
<dbReference type="Pfam" id="PF00596">
    <property type="entry name" value="Aldolase_II"/>
    <property type="match status" value="1"/>
</dbReference>
<dbReference type="RefSeq" id="WP_224788542.1">
    <property type="nucleotide sequence ID" value="NZ_CABPRZ010000001.1"/>
</dbReference>
<keyword evidence="5" id="KW-1185">Reference proteome</keyword>
<dbReference type="EMBL" id="CABPRZ010000001">
    <property type="protein sequence ID" value="VVD64550.1"/>
    <property type="molecule type" value="Genomic_DNA"/>
</dbReference>
<dbReference type="PANTHER" id="PTHR10672:SF3">
    <property type="entry name" value="PROTEIN HU-LI TAI SHAO"/>
    <property type="match status" value="1"/>
</dbReference>
<evidence type="ECO:0000256" key="1">
    <source>
        <dbReference type="ARBA" id="ARBA00037961"/>
    </source>
</evidence>
<evidence type="ECO:0000313" key="4">
    <source>
        <dbReference type="EMBL" id="VVD64550.1"/>
    </source>
</evidence>
<evidence type="ECO:0000256" key="2">
    <source>
        <dbReference type="SAM" id="MobiDB-lite"/>
    </source>
</evidence>
<dbReference type="InterPro" id="IPR051017">
    <property type="entry name" value="Aldolase-II_Adducin_sf"/>
</dbReference>
<comment type="similarity">
    <text evidence="1">Belongs to the aldolase class II family.</text>
</comment>
<dbReference type="PANTHER" id="PTHR10672">
    <property type="entry name" value="ADDUCIN"/>
    <property type="match status" value="1"/>
</dbReference>
<organism evidence="4 5">
    <name type="scientific">Pandoraea terrae</name>
    <dbReference type="NCBI Taxonomy" id="1537710"/>
    <lineage>
        <taxon>Bacteria</taxon>
        <taxon>Pseudomonadati</taxon>
        <taxon>Pseudomonadota</taxon>
        <taxon>Betaproteobacteria</taxon>
        <taxon>Burkholderiales</taxon>
        <taxon>Burkholderiaceae</taxon>
        <taxon>Pandoraea</taxon>
    </lineage>
</organism>
<evidence type="ECO:0000259" key="3">
    <source>
        <dbReference type="Pfam" id="PF00596"/>
    </source>
</evidence>
<dbReference type="InterPro" id="IPR001303">
    <property type="entry name" value="Aldolase_II/adducin_N"/>
</dbReference>
<dbReference type="AlphaFoldDB" id="A0A5E4RME9"/>
<dbReference type="InterPro" id="IPR036409">
    <property type="entry name" value="Aldolase_II/adducin_N_sf"/>
</dbReference>
<evidence type="ECO:0000313" key="5">
    <source>
        <dbReference type="Proteomes" id="UP000414233"/>
    </source>
</evidence>
<dbReference type="GO" id="GO:0051015">
    <property type="term" value="F:actin filament binding"/>
    <property type="evidence" value="ECO:0007669"/>
    <property type="project" value="TreeGrafter"/>
</dbReference>
<dbReference type="SUPFAM" id="SSF53639">
    <property type="entry name" value="AraD/HMP-PK domain-like"/>
    <property type="match status" value="1"/>
</dbReference>